<protein>
    <submittedName>
        <fullName evidence="1">Gp29</fullName>
    </submittedName>
</protein>
<dbReference type="KEGG" id="vg:18564140"/>
<dbReference type="OrthoDB" id="3617at10239"/>
<name>D4P804_9CAUD</name>
<sequence>MRSGDGASVSIHTADGAAVAEFTRSSLSALEWGRRRRDVSQCDLTVTEIGDQLPALENITPWYHWVSVWEFDDLVWTGPILSSDLGRNDFIVSARDVSTFAWRTRAPFARRWASQTTVVMAAELFRAMLDLRSLDHVRVRTFATPDLVEYDYALAPDTRSMNNVIDDLVKMGLNWTVVAGTLVIGTIPPNVTAVLDEQDILSEIRIRKDGSKTYTDVRVQGQNYAHVETVPGPILQNVVNLDNLRGVGNIQRATREYVAQTGRVAESMIIPSGASLSPDAPVTLPMLLPGARFNVYLGEDRAAAVDLTEMKAVLTAEGYDVQVTLDAPPLTTELERAGVSS</sequence>
<organism evidence="1 2">
    <name type="scientific">Rhodococcus phage ReqiPine5</name>
    <dbReference type="NCBI Taxonomy" id="691963"/>
    <lineage>
        <taxon>Viruses</taxon>
        <taxon>Duplodnaviria</taxon>
        <taxon>Heunggongvirae</taxon>
        <taxon>Uroviricota</taxon>
        <taxon>Caudoviricetes</taxon>
        <taxon>Caudoviricetes incertae sedis</taxon>
        <taxon>Reqipinevirus</taxon>
        <taxon>Reqipinevirus reqipine5</taxon>
    </lineage>
</organism>
<dbReference type="Proteomes" id="UP000001504">
    <property type="component" value="Segment"/>
</dbReference>
<gene>
    <name evidence="1" type="ORF">ReqiPine5gene29</name>
</gene>
<dbReference type="GeneID" id="18564140"/>
<evidence type="ECO:0000313" key="1">
    <source>
        <dbReference type="EMBL" id="ADD81134.1"/>
    </source>
</evidence>
<dbReference type="EMBL" id="GU580943">
    <property type="protein sequence ID" value="ADD81134.1"/>
    <property type="molecule type" value="Genomic_DNA"/>
</dbReference>
<keyword evidence="2" id="KW-1185">Reference proteome</keyword>
<accession>D4P804</accession>
<proteinExistence type="predicted"/>
<evidence type="ECO:0000313" key="2">
    <source>
        <dbReference type="Proteomes" id="UP000001504"/>
    </source>
</evidence>
<dbReference type="RefSeq" id="YP_009016210.1">
    <property type="nucleotide sequence ID" value="NC_023722.1"/>
</dbReference>
<reference evidence="1 2" key="1">
    <citation type="journal article" date="2011" name="Appl. Environ. Microbiol.">
        <title>Genomic and functional analyses of Rhodococcus equi phages ReqiPepy6, ReqiPoco6, ReqiPine5, and ReqiDocB7.</title>
        <authorList>
            <person name="Summer E.J."/>
            <person name="Liu M."/>
            <person name="Gill J.J."/>
            <person name="Grant M."/>
            <person name="Chan-Cortes T.N."/>
            <person name="Ferguson L."/>
            <person name="Janes C."/>
            <person name="Lange K."/>
            <person name="Bertoli M."/>
            <person name="Moore C."/>
            <person name="Orchard R.C."/>
            <person name="Cohen N."/>
            <person name="Young R."/>
        </authorList>
    </citation>
    <scope>NUCLEOTIDE SEQUENCE [LARGE SCALE GENOMIC DNA]</scope>
</reference>